<evidence type="ECO:0000313" key="5">
    <source>
        <dbReference type="EMBL" id="EAK0467858.1"/>
    </source>
</evidence>
<keyword evidence="6" id="KW-1185">Reference proteome</keyword>
<evidence type="ECO:0000313" key="7">
    <source>
        <dbReference type="Proteomes" id="UP000557842"/>
    </source>
</evidence>
<evidence type="ECO:0000313" key="2">
    <source>
        <dbReference type="EMBL" id="EAI5407885.1"/>
    </source>
</evidence>
<sequence length="177" mass="20314">MDEALVIKIFYFVIALFSVSMVFLMLQTPYSANIYKNELKVANMQASNVVSYELNSTLVYGRYEASDVTRYETYDLLNSFSGLFLRGDYTHSLSSKLAILKDDNITLKNSAIYRNLITGLRYDSEEIVYDSKAKIINSNVPFKITQNADTIVGQSVIYDMMDNTIYAQKVKGWFYEK</sequence>
<dbReference type="EMBL" id="AABQDW010000005">
    <property type="protein sequence ID" value="EAI5407885.1"/>
    <property type="molecule type" value="Genomic_DNA"/>
</dbReference>
<organism evidence="3 6">
    <name type="scientific">Campylobacter fetus</name>
    <dbReference type="NCBI Taxonomy" id="196"/>
    <lineage>
        <taxon>Bacteria</taxon>
        <taxon>Pseudomonadati</taxon>
        <taxon>Campylobacterota</taxon>
        <taxon>Epsilonproteobacteria</taxon>
        <taxon>Campylobacterales</taxon>
        <taxon>Campylobacteraceae</taxon>
        <taxon>Campylobacter</taxon>
    </lineage>
</organism>
<dbReference type="GeneID" id="61065012"/>
<dbReference type="EMBL" id="AACCXM010000001">
    <property type="protein sequence ID" value="EAK0467858.1"/>
    <property type="molecule type" value="Genomic_DNA"/>
</dbReference>
<comment type="caution">
    <text evidence="3">The sequence shown here is derived from an EMBL/GenBank/DDBJ whole genome shotgun (WGS) entry which is preliminary data.</text>
</comment>
<feature type="transmembrane region" description="Helical" evidence="1">
    <location>
        <begin position="6"/>
        <end position="26"/>
    </location>
</feature>
<evidence type="ECO:0000313" key="6">
    <source>
        <dbReference type="Proteomes" id="UP000535509"/>
    </source>
</evidence>
<dbReference type="RefSeq" id="WP_128973651.1">
    <property type="nucleotide sequence ID" value="NZ_AABUZP020000005.1"/>
</dbReference>
<evidence type="ECO:0000313" key="4">
    <source>
        <dbReference type="EMBL" id="EAK0452366.1"/>
    </source>
</evidence>
<keyword evidence="1" id="KW-1133">Transmembrane helix</keyword>
<dbReference type="Proteomes" id="UP000557842">
    <property type="component" value="Unassembled WGS sequence"/>
</dbReference>
<evidence type="ECO:0000256" key="1">
    <source>
        <dbReference type="SAM" id="Phobius"/>
    </source>
</evidence>
<dbReference type="EMBL" id="AACCXK010000002">
    <property type="protein sequence ID" value="EAK0452366.1"/>
    <property type="molecule type" value="Genomic_DNA"/>
</dbReference>
<accession>A0A5L4MYK2</accession>
<protein>
    <recommendedName>
        <fullName evidence="8">Lipooligosaccharide transport system, substrate-binding component (LptC family)</fullName>
    </recommendedName>
</protein>
<keyword evidence="1" id="KW-0812">Transmembrane</keyword>
<evidence type="ECO:0000313" key="3">
    <source>
        <dbReference type="EMBL" id="EAI8859597.1"/>
    </source>
</evidence>
<dbReference type="AlphaFoldDB" id="A0A5L4MYK2"/>
<dbReference type="Proteomes" id="UP000535509">
    <property type="component" value="Unassembled WGS sequence"/>
</dbReference>
<evidence type="ECO:0008006" key="8">
    <source>
        <dbReference type="Google" id="ProtNLM"/>
    </source>
</evidence>
<reference evidence="3 6" key="1">
    <citation type="submission" date="2018-06" db="EMBL/GenBank/DDBJ databases">
        <authorList>
            <consortium name="PulseNet: The National Subtyping Network for Foodborne Disease Surveillance"/>
            <person name="Tarr C.L."/>
            <person name="Trees E."/>
            <person name="Katz L.S."/>
            <person name="Carleton-Romer H.A."/>
            <person name="Stroika S."/>
            <person name="Kucerova Z."/>
            <person name="Roache K.F."/>
            <person name="Sabol A.L."/>
            <person name="Besser J."/>
            <person name="Gerner-Smidt P."/>
        </authorList>
    </citation>
    <scope>NUCLEOTIDE SEQUENCE [LARGE SCALE GENOMIC DNA]</scope>
    <source>
        <strain evidence="4">2014D-0197</strain>
        <strain evidence="2 7">2016D-0221</strain>
        <strain evidence="5">D4313</strain>
        <strain evidence="3 6">PNUSAC001503</strain>
    </source>
</reference>
<name>A0A5L4MYK2_CAMFE</name>
<gene>
    <name evidence="4" type="ORF">AAH17_01635</name>
    <name evidence="5" type="ORF">AAH24_00520</name>
    <name evidence="2" type="ORF">BVH53_04135</name>
    <name evidence="3" type="ORF">CX802_07145</name>
</gene>
<keyword evidence="1" id="KW-0472">Membrane</keyword>
<proteinExistence type="predicted"/>
<dbReference type="EMBL" id="AABTCC010000022">
    <property type="protein sequence ID" value="EAI8859597.1"/>
    <property type="molecule type" value="Genomic_DNA"/>
</dbReference>